<feature type="compositionally biased region" description="Polar residues" evidence="1">
    <location>
        <begin position="399"/>
        <end position="411"/>
    </location>
</feature>
<feature type="region of interest" description="Disordered" evidence="1">
    <location>
        <begin position="388"/>
        <end position="431"/>
    </location>
</feature>
<protein>
    <submittedName>
        <fullName evidence="2">Uncharacterized protein</fullName>
    </submittedName>
</protein>
<evidence type="ECO:0000313" key="3">
    <source>
        <dbReference type="Proteomes" id="UP000502894"/>
    </source>
</evidence>
<gene>
    <name evidence="2" type="ORF">TUM19329_26470</name>
</gene>
<dbReference type="Proteomes" id="UP000502894">
    <property type="component" value="Chromosome"/>
</dbReference>
<evidence type="ECO:0000256" key="1">
    <source>
        <dbReference type="SAM" id="MobiDB-lite"/>
    </source>
</evidence>
<keyword evidence="3" id="KW-1185">Reference proteome</keyword>
<evidence type="ECO:0000313" key="2">
    <source>
        <dbReference type="EMBL" id="BCA96286.1"/>
    </source>
</evidence>
<accession>A0A6F8T8I8</accession>
<dbReference type="EMBL" id="AP022839">
    <property type="protein sequence ID" value="BCA96286.1"/>
    <property type="molecule type" value="Genomic_DNA"/>
</dbReference>
<proteinExistence type="predicted"/>
<sequence>MKEMKKMITRMTTIFITQVKDKLPITTERFLEVQKLISDSALCQYIATSIKNQPGINLTTKITLATALVDLPEVKAEIKNLAFLYLSQRIPAAAPCSDPDESGTVLESAKQAIDRYINAQSQRIDTRIQDDADILVRRLDSLARLLTVSSRYSSCLALTIHEDTLWVSLNRDKEELFRGVLLLIKQRVDFIKNTIEKYKEEDYDTLLKVTVPGLVADLIKIGGSTIPAENLTQDFAKLIFANGSNCSRLSSEQKKTLTLDDKRVVLLHAGRDKENTKAMGVEVTELTDQELGQSSFHRLPLRLNKPPLYRQFHAEQLMIHYLRELGMLDPENPVRLGITKLCCYTCDKYLSDTPEVLKRGTHGLAYEGTFNLHTGEAAQANGLNPRVTHPHRSPPFSPIKTQPIGSPQQFVNGPETALRPPRSPNITNSPKKLSPNLFKIKQFFSQHPLPPPSMTEIPSSPFPASNTIHRPFFNRENKGTNIEITGVNNAPT</sequence>
<dbReference type="AlphaFoldDB" id="A0A6F8T8I8"/>
<dbReference type="KEGG" id="lant:TUM19329_26470"/>
<reference evidence="2" key="1">
    <citation type="journal article" date="2020" name="Microbiol. Resour. Announc.">
        <title>Complete Genome Sequence of Novel Psychrotolerant Legionella Strain TUM19329, Isolated from Antarctic Lake Sediment.</title>
        <authorList>
            <person name="Shimada S."/>
            <person name="Nakai R."/>
            <person name="Aoki K."/>
            <person name="Shimoeda N."/>
            <person name="Ohno G."/>
            <person name="Miyazaki Y."/>
            <person name="Kudoh S."/>
            <person name="Imura S."/>
            <person name="Watanabe K."/>
            <person name="Ishii Y."/>
            <person name="Tateda K."/>
        </authorList>
    </citation>
    <scope>NUCLEOTIDE SEQUENCE [LARGE SCALE GENOMIC DNA]</scope>
    <source>
        <strain evidence="2">TUM19329</strain>
    </source>
</reference>
<name>A0A6F8T8I8_9GAMM</name>
<organism evidence="2 3">
    <name type="scientific">Legionella antarctica</name>
    <dbReference type="NCBI Taxonomy" id="2708020"/>
    <lineage>
        <taxon>Bacteria</taxon>
        <taxon>Pseudomonadati</taxon>
        <taxon>Pseudomonadota</taxon>
        <taxon>Gammaproteobacteria</taxon>
        <taxon>Legionellales</taxon>
        <taxon>Legionellaceae</taxon>
        <taxon>Legionella</taxon>
    </lineage>
</organism>